<feature type="domain" description="Putative restriction endonuclease" evidence="1">
    <location>
        <begin position="13"/>
        <end position="151"/>
    </location>
</feature>
<dbReference type="eggNOG" id="COG4636">
    <property type="taxonomic scope" value="Bacteria"/>
</dbReference>
<evidence type="ECO:0000313" key="3">
    <source>
        <dbReference type="Proteomes" id="UP000001366"/>
    </source>
</evidence>
<dbReference type="InterPro" id="IPR012296">
    <property type="entry name" value="Nuclease_put_TT1808"/>
</dbReference>
<dbReference type="KEGG" id="pmx:PERMA_2014"/>
<organism evidence="2 3">
    <name type="scientific">Persephonella marina (strain DSM 14350 / EX-H1)</name>
    <dbReference type="NCBI Taxonomy" id="123214"/>
    <lineage>
        <taxon>Bacteria</taxon>
        <taxon>Pseudomonadati</taxon>
        <taxon>Aquificota</taxon>
        <taxon>Aquificia</taxon>
        <taxon>Aquificales</taxon>
        <taxon>Hydrogenothermaceae</taxon>
        <taxon>Persephonella</taxon>
    </lineage>
</organism>
<proteinExistence type="predicted"/>
<dbReference type="PaxDb" id="123214-PERMA_2014"/>
<dbReference type="OrthoDB" id="9808428at2"/>
<dbReference type="PANTHER" id="PTHR36558:SF1">
    <property type="entry name" value="RESTRICTION ENDONUCLEASE DOMAIN-CONTAINING PROTEIN-RELATED"/>
    <property type="match status" value="1"/>
</dbReference>
<dbReference type="InterPro" id="IPR008538">
    <property type="entry name" value="Uma2"/>
</dbReference>
<name>C0QSX1_PERMH</name>
<evidence type="ECO:0000259" key="1">
    <source>
        <dbReference type="Pfam" id="PF05685"/>
    </source>
</evidence>
<dbReference type="AlphaFoldDB" id="C0QSX1"/>
<dbReference type="Gene3D" id="3.90.1570.10">
    <property type="entry name" value="tt1808, chain A"/>
    <property type="match status" value="1"/>
</dbReference>
<accession>C0QSX1</accession>
<dbReference type="SUPFAM" id="SSF52980">
    <property type="entry name" value="Restriction endonuclease-like"/>
    <property type="match status" value="1"/>
</dbReference>
<dbReference type="InterPro" id="IPR011335">
    <property type="entry name" value="Restrct_endonuc-II-like"/>
</dbReference>
<dbReference type="HOGENOM" id="CLU_076312_0_2_0"/>
<gene>
    <name evidence="2" type="ordered locus">PERMA_2014</name>
</gene>
<dbReference type="RefSeq" id="WP_015898857.1">
    <property type="nucleotide sequence ID" value="NC_012440.1"/>
</dbReference>
<dbReference type="Pfam" id="PF05685">
    <property type="entry name" value="Uma2"/>
    <property type="match status" value="1"/>
</dbReference>
<protein>
    <recommendedName>
        <fullName evidence="1">Putative restriction endonuclease domain-containing protein</fullName>
    </recommendedName>
</protein>
<dbReference type="Proteomes" id="UP000001366">
    <property type="component" value="Chromosome"/>
</dbReference>
<sequence length="178" mass="20913">MGIAEKFLPKYTVEDYQKWEGDWELIKGIPYAMAPSPLGIHQKIIMELGRQIANQLDSCTKKCYVYPELDWIIDENTVLRPDLIVICKEIREYLKETPEVVVEVVSKSTAQKDEYLKFSIYEKEKVPFYILVYPDIKKVRVFQLVDREYDKYFDGEDGILEIHLKNGCSFKIDVGKLF</sequence>
<keyword evidence="3" id="KW-1185">Reference proteome</keyword>
<dbReference type="CDD" id="cd06260">
    <property type="entry name" value="DUF820-like"/>
    <property type="match status" value="1"/>
</dbReference>
<dbReference type="STRING" id="123214.PERMA_2014"/>
<evidence type="ECO:0000313" key="2">
    <source>
        <dbReference type="EMBL" id="ACO04753.1"/>
    </source>
</evidence>
<dbReference type="PANTHER" id="PTHR36558">
    <property type="entry name" value="GLR1098 PROTEIN"/>
    <property type="match status" value="1"/>
</dbReference>
<dbReference type="EMBL" id="CP001230">
    <property type="protein sequence ID" value="ACO04753.1"/>
    <property type="molecule type" value="Genomic_DNA"/>
</dbReference>
<reference evidence="2 3" key="1">
    <citation type="journal article" date="2009" name="J. Bacteriol.">
        <title>Complete and draft genome sequences of six members of the Aquificales.</title>
        <authorList>
            <person name="Reysenbach A.L."/>
            <person name="Hamamura N."/>
            <person name="Podar M."/>
            <person name="Griffiths E."/>
            <person name="Ferreira S."/>
            <person name="Hochstein R."/>
            <person name="Heidelberg J."/>
            <person name="Johnson J."/>
            <person name="Mead D."/>
            <person name="Pohorille A."/>
            <person name="Sarmiento M."/>
            <person name="Schweighofer K."/>
            <person name="Seshadri R."/>
            <person name="Voytek M.A."/>
        </authorList>
    </citation>
    <scope>NUCLEOTIDE SEQUENCE [LARGE SCALE GENOMIC DNA]</scope>
    <source>
        <strain evidence="3">DSM 14350 / EX-H1</strain>
    </source>
</reference>